<dbReference type="OrthoDB" id="9036042at2"/>
<keyword evidence="1" id="KW-1133">Transmembrane helix</keyword>
<comment type="caution">
    <text evidence="2">The sequence shown here is derived from an EMBL/GenBank/DDBJ whole genome shotgun (WGS) entry which is preliminary data.</text>
</comment>
<sequence>MTSPFDMPAGRPQRFALRASAVSYLVLAVFVASAAASAYLFWAPRAGAAAGACVSAATAALLAVCAARAGARRLPAELRIDAFGEIAAFGRTGRLLARGRVTGHAHWSSLLLVLSVGQGARRARPLLIPADALDAASFSALSVLARTADAAGRA</sequence>
<name>A0A071MIF4_9BURK</name>
<feature type="transmembrane region" description="Helical" evidence="1">
    <location>
        <begin position="21"/>
        <end position="42"/>
    </location>
</feature>
<protein>
    <submittedName>
        <fullName evidence="2">Membrane protein</fullName>
    </submittedName>
</protein>
<keyword evidence="1" id="KW-0472">Membrane</keyword>
<organism evidence="2">
    <name type="scientific">Burkholderia cenocepacia</name>
    <dbReference type="NCBI Taxonomy" id="95486"/>
    <lineage>
        <taxon>Bacteria</taxon>
        <taxon>Pseudomonadati</taxon>
        <taxon>Pseudomonadota</taxon>
        <taxon>Betaproteobacteria</taxon>
        <taxon>Burkholderiales</taxon>
        <taxon>Burkholderiaceae</taxon>
        <taxon>Burkholderia</taxon>
        <taxon>Burkholderia cepacia complex</taxon>
    </lineage>
</organism>
<reference evidence="2" key="1">
    <citation type="submission" date="2014-04" db="EMBL/GenBank/DDBJ databases">
        <title>In planta biocontrol of soil-borne Fusarium wilt of banana through a plant endophytic bacterium, Burkholderia cenocepacia 869T2.</title>
        <authorList>
            <person name="Ho Y.-N."/>
            <person name="Chiang H.-M."/>
            <person name="Chao C.-P."/>
            <person name="Su C.-C."/>
            <person name="Hsu H.-F."/>
            <person name="Guo C.-T."/>
            <person name="Hsieh J.-L."/>
            <person name="Huang C.-C."/>
        </authorList>
    </citation>
    <scope>NUCLEOTIDE SEQUENCE [LARGE SCALE GENOMIC DNA]</scope>
    <source>
        <strain evidence="2">869T2</strain>
    </source>
</reference>
<keyword evidence="1" id="KW-0812">Transmembrane</keyword>
<evidence type="ECO:0000313" key="2">
    <source>
        <dbReference type="EMBL" id="KEA60438.1"/>
    </source>
</evidence>
<dbReference type="EMBL" id="JJOA01000005">
    <property type="protein sequence ID" value="KEA60438.1"/>
    <property type="molecule type" value="Genomic_DNA"/>
</dbReference>
<gene>
    <name evidence="2" type="ORF">DT99_05200</name>
</gene>
<evidence type="ECO:0000256" key="1">
    <source>
        <dbReference type="SAM" id="Phobius"/>
    </source>
</evidence>
<feature type="transmembrane region" description="Helical" evidence="1">
    <location>
        <begin position="48"/>
        <end position="69"/>
    </location>
</feature>
<dbReference type="AlphaFoldDB" id="A0A071MIF4"/>
<accession>A0A071MIF4</accession>
<proteinExistence type="predicted"/>